<dbReference type="GO" id="GO:0008476">
    <property type="term" value="F:protein-tyrosine sulfotransferase activity"/>
    <property type="evidence" value="ECO:0007669"/>
    <property type="project" value="InterPro"/>
</dbReference>
<dbReference type="Gene3D" id="1.25.40.10">
    <property type="entry name" value="Tetratricopeptide repeat domain"/>
    <property type="match status" value="2"/>
</dbReference>
<dbReference type="PANTHER" id="PTHR12788:SF10">
    <property type="entry name" value="PROTEIN-TYROSINE SULFOTRANSFERASE"/>
    <property type="match status" value="1"/>
</dbReference>
<dbReference type="InterPro" id="IPR026634">
    <property type="entry name" value="TPST-like"/>
</dbReference>
<gene>
    <name evidence="2" type="ORF">E8M12_10430</name>
</gene>
<dbReference type="SUPFAM" id="SSF48452">
    <property type="entry name" value="TPR-like"/>
    <property type="match status" value="1"/>
</dbReference>
<keyword evidence="1" id="KW-0808">Transferase</keyword>
<dbReference type="PANTHER" id="PTHR12788">
    <property type="entry name" value="PROTEIN-TYROSINE SULFOTRANSFERASE 2"/>
    <property type="match status" value="1"/>
</dbReference>
<evidence type="ECO:0000313" key="3">
    <source>
        <dbReference type="Proteomes" id="UP000307999"/>
    </source>
</evidence>
<dbReference type="RefSeq" id="WP_136736097.1">
    <property type="nucleotide sequence ID" value="NZ_SWDB01000023.1"/>
</dbReference>
<dbReference type="Gene3D" id="3.40.50.300">
    <property type="entry name" value="P-loop containing nucleotide triphosphate hydrolases"/>
    <property type="match status" value="1"/>
</dbReference>
<dbReference type="SUPFAM" id="SSF52540">
    <property type="entry name" value="P-loop containing nucleoside triphosphate hydrolases"/>
    <property type="match status" value="1"/>
</dbReference>
<proteinExistence type="predicted"/>
<evidence type="ECO:0000256" key="1">
    <source>
        <dbReference type="ARBA" id="ARBA00022679"/>
    </source>
</evidence>
<dbReference type="Pfam" id="PF13469">
    <property type="entry name" value="Sulfotransfer_3"/>
    <property type="match status" value="1"/>
</dbReference>
<dbReference type="Proteomes" id="UP000307999">
    <property type="component" value="Unassembled WGS sequence"/>
</dbReference>
<keyword evidence="3" id="KW-1185">Reference proteome</keyword>
<protein>
    <recommendedName>
        <fullName evidence="4">Sulfotransferase family protein</fullName>
    </recommendedName>
</protein>
<dbReference type="InterPro" id="IPR019734">
    <property type="entry name" value="TPR_rpt"/>
</dbReference>
<dbReference type="SMART" id="SM00028">
    <property type="entry name" value="TPR"/>
    <property type="match status" value="4"/>
</dbReference>
<dbReference type="EMBL" id="SWDB01000023">
    <property type="protein sequence ID" value="TKB44912.1"/>
    <property type="molecule type" value="Genomic_DNA"/>
</dbReference>
<name>A0A4V5NWP2_9GAMM</name>
<dbReference type="AlphaFoldDB" id="A0A4V5NWP2"/>
<organism evidence="2 3">
    <name type="scientific">Thalassotalea mangrovi</name>
    <dbReference type="NCBI Taxonomy" id="2572245"/>
    <lineage>
        <taxon>Bacteria</taxon>
        <taxon>Pseudomonadati</taxon>
        <taxon>Pseudomonadota</taxon>
        <taxon>Gammaproteobacteria</taxon>
        <taxon>Alteromonadales</taxon>
        <taxon>Colwelliaceae</taxon>
        <taxon>Thalassotalea</taxon>
    </lineage>
</organism>
<comment type="caution">
    <text evidence="2">The sequence shown here is derived from an EMBL/GenBank/DDBJ whole genome shotgun (WGS) entry which is preliminary data.</text>
</comment>
<evidence type="ECO:0008006" key="4">
    <source>
        <dbReference type="Google" id="ProtNLM"/>
    </source>
</evidence>
<dbReference type="InterPro" id="IPR027417">
    <property type="entry name" value="P-loop_NTPase"/>
</dbReference>
<sequence length="527" mass="59736">MSDIKQLYEQAEQALRNKAYQQAHHCLLRILQQDRHYADAYYLLATIATEHNNVRKGLELIQKARTLQNRPCYGVLSAKLQLSVLNHVAARQIAEQTLNLIQAMPASSSLTAQQWDDLGVIFNQVGKQRMALRCFHSAIDFYDCQHSVPWQLHNHLGATQKYCGEFTAAKDSYLRALDCNPDAYEVHWALSALAPEAGETIEYLKLKLAGCHNPDQQLFLAHAIARKLEHKGHFEEAMAILAQPKLAKKTRLGYRVDDDIKLFDTSKAVSENLVGQVSGTVDDAPIFIVGMPRTGTTLVERLLSQAPQVISAGELPHFALAFKQQSHVPSPAILDTDTILAANHIDWTALGRTYLAKTRELASPAKRFIDKMPINFFYISYITRALPNAKIICLDRDYKDTIVSNYRQLFAGDFAFYNYSYDLVDCALYHQAYQKWLDYCEQAFAGNVYRLKYETLVNYPEQQAKALFDFIGEPWQPDYLDLRLNSTPVATASAAQVREAINNRSVGSWRRYQHTLNVALQSVSTPR</sequence>
<dbReference type="InterPro" id="IPR011990">
    <property type="entry name" value="TPR-like_helical_dom_sf"/>
</dbReference>
<reference evidence="2 3" key="1">
    <citation type="submission" date="2019-04" db="EMBL/GenBank/DDBJ databases">
        <title>Thalassotalea guangxiensis sp. nov., isolated from sediment of the coastal wetland.</title>
        <authorList>
            <person name="Zheng S."/>
            <person name="Zhang D."/>
        </authorList>
    </citation>
    <scope>NUCLEOTIDE SEQUENCE [LARGE SCALE GENOMIC DNA]</scope>
    <source>
        <strain evidence="2 3">ZS-4</strain>
    </source>
</reference>
<dbReference type="OrthoDB" id="9815894at2"/>
<evidence type="ECO:0000313" key="2">
    <source>
        <dbReference type="EMBL" id="TKB44912.1"/>
    </source>
</evidence>
<accession>A0A4V5NWP2</accession>